<evidence type="ECO:0000256" key="7">
    <source>
        <dbReference type="ARBA" id="ARBA00050038"/>
    </source>
</evidence>
<dbReference type="PANTHER" id="PTHR17224:SF1">
    <property type="entry name" value="PEPTIDYL-TRNA HYDROLASE"/>
    <property type="match status" value="1"/>
</dbReference>
<evidence type="ECO:0000256" key="1">
    <source>
        <dbReference type="ARBA" id="ARBA00013260"/>
    </source>
</evidence>
<dbReference type="FunFam" id="3.40.50.1470:FF:000001">
    <property type="entry name" value="Peptidyl-tRNA hydrolase"/>
    <property type="match status" value="1"/>
</dbReference>
<dbReference type="NCBIfam" id="TIGR00447">
    <property type="entry name" value="pth"/>
    <property type="match status" value="1"/>
</dbReference>
<gene>
    <name evidence="8" type="primary">pth</name>
    <name evidence="11" type="ORF">SAMN02745180_02003</name>
</gene>
<feature type="binding site" evidence="8">
    <location>
        <position position="14"/>
    </location>
    <ligand>
        <name>tRNA</name>
        <dbReference type="ChEBI" id="CHEBI:17843"/>
    </ligand>
</feature>
<evidence type="ECO:0000256" key="5">
    <source>
        <dbReference type="ARBA" id="ARBA00038063"/>
    </source>
</evidence>
<dbReference type="RefSeq" id="WP_072744654.1">
    <property type="nucleotide sequence ID" value="NZ_FQXR01000009.1"/>
</dbReference>
<evidence type="ECO:0000313" key="11">
    <source>
        <dbReference type="EMBL" id="SHI07298.1"/>
    </source>
</evidence>
<dbReference type="GO" id="GO:0000049">
    <property type="term" value="F:tRNA binding"/>
    <property type="evidence" value="ECO:0007669"/>
    <property type="project" value="UniProtKB-UniRule"/>
</dbReference>
<dbReference type="Proteomes" id="UP000184389">
    <property type="component" value="Unassembled WGS sequence"/>
</dbReference>
<comment type="function">
    <text evidence="8">Catalyzes the release of premature peptidyl moieties from peptidyl-tRNA molecules trapped in stalled 50S ribosomal subunits, and thus maintains levels of free tRNAs and 50S ribosomes.</text>
</comment>
<evidence type="ECO:0000313" key="12">
    <source>
        <dbReference type="Proteomes" id="UP000184389"/>
    </source>
</evidence>
<dbReference type="GO" id="GO:0005737">
    <property type="term" value="C:cytoplasm"/>
    <property type="evidence" value="ECO:0007669"/>
    <property type="project" value="UniProtKB-SubCell"/>
</dbReference>
<feature type="binding site" evidence="8">
    <location>
        <position position="112"/>
    </location>
    <ligand>
        <name>tRNA</name>
        <dbReference type="ChEBI" id="CHEBI:17843"/>
    </ligand>
</feature>
<evidence type="ECO:0000256" key="4">
    <source>
        <dbReference type="ARBA" id="ARBA00022884"/>
    </source>
</evidence>
<evidence type="ECO:0000256" key="10">
    <source>
        <dbReference type="RuleBase" id="RU004320"/>
    </source>
</evidence>
<comment type="function">
    <text evidence="8">Hydrolyzes ribosome-free peptidyl-tRNAs (with 1 or more amino acids incorporated), which drop off the ribosome during protein synthesis, or as a result of ribosome stalling.</text>
</comment>
<proteinExistence type="inferred from homology"/>
<keyword evidence="3 8" id="KW-0378">Hydrolase</keyword>
<dbReference type="Pfam" id="PF01195">
    <property type="entry name" value="Pept_tRNA_hydro"/>
    <property type="match status" value="1"/>
</dbReference>
<evidence type="ECO:0000256" key="2">
    <source>
        <dbReference type="ARBA" id="ARBA00022555"/>
    </source>
</evidence>
<dbReference type="GO" id="GO:0006515">
    <property type="term" value="P:protein quality control for misfolded or incompletely synthesized proteins"/>
    <property type="evidence" value="ECO:0007669"/>
    <property type="project" value="UniProtKB-UniRule"/>
</dbReference>
<dbReference type="InterPro" id="IPR018171">
    <property type="entry name" value="Pept_tRNA_hydro_CS"/>
</dbReference>
<dbReference type="InterPro" id="IPR036416">
    <property type="entry name" value="Pept_tRNA_hydro_sf"/>
</dbReference>
<dbReference type="CDD" id="cd00462">
    <property type="entry name" value="PTH"/>
    <property type="match status" value="1"/>
</dbReference>
<dbReference type="OrthoDB" id="9800507at2"/>
<feature type="binding site" evidence="8">
    <location>
        <position position="64"/>
    </location>
    <ligand>
        <name>tRNA</name>
        <dbReference type="ChEBI" id="CHEBI:17843"/>
    </ligand>
</feature>
<reference evidence="11 12" key="1">
    <citation type="submission" date="2016-11" db="EMBL/GenBank/DDBJ databases">
        <authorList>
            <person name="Jaros S."/>
            <person name="Januszkiewicz K."/>
            <person name="Wedrychowicz H."/>
        </authorList>
    </citation>
    <scope>NUCLEOTIDE SEQUENCE [LARGE SCALE GENOMIC DNA]</scope>
    <source>
        <strain evidence="11 12">DSM 13106</strain>
    </source>
</reference>
<dbReference type="EMBL" id="FQXR01000009">
    <property type="protein sequence ID" value="SHI07298.1"/>
    <property type="molecule type" value="Genomic_DNA"/>
</dbReference>
<dbReference type="InterPro" id="IPR001328">
    <property type="entry name" value="Pept_tRNA_hydro"/>
</dbReference>
<keyword evidence="4 8" id="KW-0694">RNA-binding</keyword>
<accession>A0A1M5Y641</accession>
<dbReference type="Gene3D" id="3.40.50.1470">
    <property type="entry name" value="Peptidyl-tRNA hydrolase"/>
    <property type="match status" value="1"/>
</dbReference>
<comment type="catalytic activity">
    <reaction evidence="6 8 9">
        <text>an N-acyl-L-alpha-aminoacyl-tRNA + H2O = an N-acyl-L-amino acid + a tRNA + H(+)</text>
        <dbReference type="Rhea" id="RHEA:54448"/>
        <dbReference type="Rhea" id="RHEA-COMP:10123"/>
        <dbReference type="Rhea" id="RHEA-COMP:13883"/>
        <dbReference type="ChEBI" id="CHEBI:15377"/>
        <dbReference type="ChEBI" id="CHEBI:15378"/>
        <dbReference type="ChEBI" id="CHEBI:59874"/>
        <dbReference type="ChEBI" id="CHEBI:78442"/>
        <dbReference type="ChEBI" id="CHEBI:138191"/>
        <dbReference type="EC" id="3.1.1.29"/>
    </reaction>
</comment>
<comment type="subunit">
    <text evidence="8">Monomer.</text>
</comment>
<dbReference type="HAMAP" id="MF_00083">
    <property type="entry name" value="Pept_tRNA_hydro_bact"/>
    <property type="match status" value="1"/>
</dbReference>
<keyword evidence="2 8" id="KW-0820">tRNA-binding</keyword>
<protein>
    <recommendedName>
        <fullName evidence="7 8">Peptidyl-tRNA hydrolase</fullName>
        <shortName evidence="8">Pth</shortName>
        <ecNumber evidence="1 8">3.1.1.29</ecNumber>
    </recommendedName>
</protein>
<feature type="active site" description="Proton acceptor" evidence="8">
    <location>
        <position position="19"/>
    </location>
</feature>
<dbReference type="AlphaFoldDB" id="A0A1M5Y641"/>
<evidence type="ECO:0000256" key="9">
    <source>
        <dbReference type="RuleBase" id="RU000673"/>
    </source>
</evidence>
<feature type="binding site" evidence="8">
    <location>
        <position position="66"/>
    </location>
    <ligand>
        <name>tRNA</name>
        <dbReference type="ChEBI" id="CHEBI:17843"/>
    </ligand>
</feature>
<name>A0A1M5Y641_9FIRM</name>
<evidence type="ECO:0000256" key="6">
    <source>
        <dbReference type="ARBA" id="ARBA00048707"/>
    </source>
</evidence>
<evidence type="ECO:0000256" key="8">
    <source>
        <dbReference type="HAMAP-Rule" id="MF_00083"/>
    </source>
</evidence>
<dbReference type="PANTHER" id="PTHR17224">
    <property type="entry name" value="PEPTIDYL-TRNA HYDROLASE"/>
    <property type="match status" value="1"/>
</dbReference>
<dbReference type="EC" id="3.1.1.29" evidence="1 8"/>
<sequence length="193" mass="21820">MYAVVGLGNPGKEYENTRHNIGFDTVELLAQRNNININKIKFKAVYGEGQIGNQKIILIKPQTYMNNSGMSVLELYKFYKIPIEKIIVVVDDIDIQFGTIRIKRKGSAGTHNGMKSIIYHLQNDDFPRVKVGIGSPKPGQDLAQFVLSRFSKEERQTIDHTIELACEAIETTINKDLNNAMNIYNSKDTKAQE</sequence>
<dbReference type="GO" id="GO:0072344">
    <property type="term" value="P:rescue of stalled ribosome"/>
    <property type="evidence" value="ECO:0007669"/>
    <property type="project" value="UniProtKB-UniRule"/>
</dbReference>
<dbReference type="STRING" id="1123281.SAMN02745180_02003"/>
<dbReference type="PROSITE" id="PS01196">
    <property type="entry name" value="PEPT_TRNA_HYDROL_2"/>
    <property type="match status" value="1"/>
</dbReference>
<keyword evidence="12" id="KW-1185">Reference proteome</keyword>
<feature type="site" description="Discriminates between blocked and unblocked aminoacyl-tRNA" evidence="8">
    <location>
        <position position="9"/>
    </location>
</feature>
<dbReference type="GO" id="GO:0004045">
    <property type="term" value="F:peptidyl-tRNA hydrolase activity"/>
    <property type="evidence" value="ECO:0007669"/>
    <property type="project" value="UniProtKB-UniRule"/>
</dbReference>
<keyword evidence="8" id="KW-0963">Cytoplasm</keyword>
<dbReference type="PROSITE" id="PS01195">
    <property type="entry name" value="PEPT_TRNA_HYDROL_1"/>
    <property type="match status" value="1"/>
</dbReference>
<evidence type="ECO:0000256" key="3">
    <source>
        <dbReference type="ARBA" id="ARBA00022801"/>
    </source>
</evidence>
<comment type="subcellular location">
    <subcellularLocation>
        <location evidence="8">Cytoplasm</location>
    </subcellularLocation>
</comment>
<comment type="similarity">
    <text evidence="5 8 10">Belongs to the PTH family.</text>
</comment>
<feature type="site" description="Stabilizes the basic form of H active site to accept a proton" evidence="8">
    <location>
        <position position="91"/>
    </location>
</feature>
<dbReference type="SUPFAM" id="SSF53178">
    <property type="entry name" value="Peptidyl-tRNA hydrolase-like"/>
    <property type="match status" value="1"/>
</dbReference>
<organism evidence="11 12">
    <name type="scientific">Sporanaerobacter acetigenes DSM 13106</name>
    <dbReference type="NCBI Taxonomy" id="1123281"/>
    <lineage>
        <taxon>Bacteria</taxon>
        <taxon>Bacillati</taxon>
        <taxon>Bacillota</taxon>
        <taxon>Tissierellia</taxon>
        <taxon>Tissierellales</taxon>
        <taxon>Sporanaerobacteraceae</taxon>
        <taxon>Sporanaerobacter</taxon>
    </lineage>
</organism>